<organism evidence="1 2">
    <name type="scientific">Marine Group III euryarchaeote</name>
    <dbReference type="NCBI Taxonomy" id="2173149"/>
    <lineage>
        <taxon>Archaea</taxon>
        <taxon>Methanobacteriati</taxon>
        <taxon>Thermoplasmatota</taxon>
        <taxon>Thermoplasmata</taxon>
        <taxon>Candidatus Thermoprofundales</taxon>
    </lineage>
</organism>
<gene>
    <name evidence="1" type="ORF">EYO15_02810</name>
</gene>
<sequence>MPFFGAIAHANEPSSSVALEPTHTSEIEHPKSVAVAFRRGIIPTFSASASNSAAPPRAKDSAHSEAIKCALGDVVATFAYDKFVHLFIFDR</sequence>
<proteinExistence type="predicted"/>
<name>A0A7J4CZP5_9ARCH</name>
<protein>
    <submittedName>
        <fullName evidence="1">Uncharacterized protein</fullName>
    </submittedName>
</protein>
<dbReference type="EMBL" id="DTTC01000176">
    <property type="protein sequence ID" value="HIA98094.1"/>
    <property type="molecule type" value="Genomic_DNA"/>
</dbReference>
<comment type="caution">
    <text evidence="1">The sequence shown here is derived from an EMBL/GenBank/DDBJ whole genome shotgun (WGS) entry which is preliminary data.</text>
</comment>
<evidence type="ECO:0000313" key="1">
    <source>
        <dbReference type="EMBL" id="HIA98094.1"/>
    </source>
</evidence>
<dbReference type="Proteomes" id="UP000589132">
    <property type="component" value="Unassembled WGS sequence"/>
</dbReference>
<accession>A0A7J4CZP5</accession>
<dbReference type="AlphaFoldDB" id="A0A7J4CZP5"/>
<reference evidence="2" key="1">
    <citation type="journal article" date="2019" name="bioRxiv">
        <title>Genome diversification in globally distributed novel marine Proteobacteria is linked to environmental adaptation.</title>
        <authorList>
            <person name="Zhou Z."/>
            <person name="Tran P.Q."/>
            <person name="Kieft K."/>
            <person name="Anantharaman K."/>
        </authorList>
    </citation>
    <scope>NUCLEOTIDE SEQUENCE [LARGE SCALE GENOMIC DNA]</scope>
</reference>
<evidence type="ECO:0000313" key="2">
    <source>
        <dbReference type="Proteomes" id="UP000589132"/>
    </source>
</evidence>